<dbReference type="InterPro" id="IPR011006">
    <property type="entry name" value="CheY-like_superfamily"/>
</dbReference>
<evidence type="ECO:0000256" key="3">
    <source>
        <dbReference type="ARBA" id="ARBA00024867"/>
    </source>
</evidence>
<dbReference type="InterPro" id="IPR001932">
    <property type="entry name" value="PPM-type_phosphatase-like_dom"/>
</dbReference>
<sequence length="389" mass="44366">MSYHILIADDATMNRTLIRDILTKSLPNAKFTEAVNGEDVLDIVQFSQVDLIILDLVMPVMDGYETLRWLKKHPEFHDIPVIVNSAITEIHSIEQTLKEGAVDYFTKPLSPNDMQIILPLKARNALLLYEQQKTIVALNQQISEELKNANTFANIMLPKEKGFNQVELFIKYHPSLGIGGDFFDCVEQDGKIHFMIADVTGHGIAAGMASSMVKVLYRRIIEKKNILPNEILEEMNQSIFEIFDFAGKDNYFVFTAFVGILENGSLQYSNAGHPYPMIYRSKSNTFEEIRQNGFLVGMLNHVKFNTDSYQLDKGDLIFLYTDGLFCACEGKDFTGWENVFLLSRQLSKVITINPKDFLDELFYAFHMIHKSNHTDFTDDVAMMLLKVKG</sequence>
<evidence type="ECO:0000256" key="4">
    <source>
        <dbReference type="PROSITE-ProRule" id="PRU00169"/>
    </source>
</evidence>
<evidence type="ECO:0000256" key="2">
    <source>
        <dbReference type="ARBA" id="ARBA00022801"/>
    </source>
</evidence>
<keyword evidence="7" id="KW-1185">Reference proteome</keyword>
<dbReference type="Pfam" id="PF00072">
    <property type="entry name" value="Response_reg"/>
    <property type="match status" value="1"/>
</dbReference>
<dbReference type="InterPro" id="IPR036457">
    <property type="entry name" value="PPM-type-like_dom_sf"/>
</dbReference>
<comment type="function">
    <text evidence="3">May play the central regulatory role in sporulation. It may be an element of the effector pathway responsible for the activation of sporulation genes in response to nutritional stress. Spo0A may act in concert with spo0H (a sigma factor) to control the expression of some genes that are critical to the sporulation process.</text>
</comment>
<keyword evidence="2" id="KW-0378">Hydrolase</keyword>
<reference evidence="6 7" key="1">
    <citation type="submission" date="2023-04" db="EMBL/GenBank/DDBJ databases">
        <title>Fusibacter bizertensis strain WBS, isolated from littoral bottom sediments of the Arctic seas - biochemical and genomic analysis.</title>
        <authorList>
            <person name="Brioukhanov A.L."/>
        </authorList>
    </citation>
    <scope>NUCLEOTIDE SEQUENCE [LARGE SCALE GENOMIC DNA]</scope>
    <source>
        <strain evidence="6 7">WBS</strain>
    </source>
</reference>
<dbReference type="EMBL" id="JARYZI010000005">
    <property type="protein sequence ID" value="MDH8678248.1"/>
    <property type="molecule type" value="Genomic_DNA"/>
</dbReference>
<accession>A0ABT6NCW1</accession>
<dbReference type="SMART" id="SM00448">
    <property type="entry name" value="REC"/>
    <property type="match status" value="1"/>
</dbReference>
<evidence type="ECO:0000259" key="5">
    <source>
        <dbReference type="PROSITE" id="PS50110"/>
    </source>
</evidence>
<evidence type="ECO:0000256" key="1">
    <source>
        <dbReference type="ARBA" id="ARBA00018672"/>
    </source>
</evidence>
<dbReference type="Pfam" id="PF07228">
    <property type="entry name" value="SpoIIE"/>
    <property type="match status" value="1"/>
</dbReference>
<dbReference type="PANTHER" id="PTHR43156">
    <property type="entry name" value="STAGE II SPORULATION PROTEIN E-RELATED"/>
    <property type="match status" value="1"/>
</dbReference>
<dbReference type="SMART" id="SM00331">
    <property type="entry name" value="PP2C_SIG"/>
    <property type="match status" value="1"/>
</dbReference>
<proteinExistence type="predicted"/>
<feature type="modified residue" description="4-aspartylphosphate" evidence="4">
    <location>
        <position position="55"/>
    </location>
</feature>
<dbReference type="Gene3D" id="3.60.40.10">
    <property type="entry name" value="PPM-type phosphatase domain"/>
    <property type="match status" value="1"/>
</dbReference>
<evidence type="ECO:0000313" key="6">
    <source>
        <dbReference type="EMBL" id="MDH8678248.1"/>
    </source>
</evidence>
<feature type="domain" description="Response regulatory" evidence="5">
    <location>
        <begin position="4"/>
        <end position="122"/>
    </location>
</feature>
<dbReference type="SUPFAM" id="SSF52172">
    <property type="entry name" value="CheY-like"/>
    <property type="match status" value="1"/>
</dbReference>
<comment type="caution">
    <text evidence="6">The sequence shown here is derived from an EMBL/GenBank/DDBJ whole genome shotgun (WGS) entry which is preliminary data.</text>
</comment>
<dbReference type="PANTHER" id="PTHR43156:SF2">
    <property type="entry name" value="STAGE II SPORULATION PROTEIN E"/>
    <property type="match status" value="1"/>
</dbReference>
<dbReference type="InterPro" id="IPR052016">
    <property type="entry name" value="Bact_Sigma-Reg"/>
</dbReference>
<dbReference type="InterPro" id="IPR001789">
    <property type="entry name" value="Sig_transdc_resp-reg_receiver"/>
</dbReference>
<dbReference type="PROSITE" id="PS50110">
    <property type="entry name" value="RESPONSE_REGULATORY"/>
    <property type="match status" value="1"/>
</dbReference>
<evidence type="ECO:0000313" key="7">
    <source>
        <dbReference type="Proteomes" id="UP001158045"/>
    </source>
</evidence>
<organism evidence="6 7">
    <name type="scientific">Fusibacter bizertensis</name>
    <dbReference type="NCBI Taxonomy" id="1488331"/>
    <lineage>
        <taxon>Bacteria</taxon>
        <taxon>Bacillati</taxon>
        <taxon>Bacillota</taxon>
        <taxon>Clostridia</taxon>
        <taxon>Eubacteriales</taxon>
        <taxon>Eubacteriales Family XII. Incertae Sedis</taxon>
        <taxon>Fusibacter</taxon>
    </lineage>
</organism>
<dbReference type="RefSeq" id="WP_281094089.1">
    <property type="nucleotide sequence ID" value="NZ_JARYZI010000005.1"/>
</dbReference>
<name>A0ABT6NCW1_9FIRM</name>
<dbReference type="Gene3D" id="3.40.50.2300">
    <property type="match status" value="1"/>
</dbReference>
<dbReference type="SUPFAM" id="SSF81606">
    <property type="entry name" value="PP2C-like"/>
    <property type="match status" value="1"/>
</dbReference>
<protein>
    <recommendedName>
        <fullName evidence="1">Stage 0 sporulation protein A homolog</fullName>
    </recommendedName>
</protein>
<dbReference type="Proteomes" id="UP001158045">
    <property type="component" value="Unassembled WGS sequence"/>
</dbReference>
<gene>
    <name evidence="6" type="ORF">QE109_08820</name>
</gene>
<keyword evidence="4" id="KW-0597">Phosphoprotein</keyword>